<dbReference type="PANTHER" id="PTHR43353">
    <property type="entry name" value="SUCCINATE-SEMIALDEHYDE DEHYDROGENASE, MITOCHONDRIAL"/>
    <property type="match status" value="1"/>
</dbReference>
<dbReference type="EMBL" id="SSTI01000017">
    <property type="protein sequence ID" value="THG37422.1"/>
    <property type="molecule type" value="Genomic_DNA"/>
</dbReference>
<feature type="active site" evidence="3">
    <location>
        <position position="257"/>
    </location>
</feature>
<evidence type="ECO:0000313" key="7">
    <source>
        <dbReference type="Proteomes" id="UP000308038"/>
    </source>
</evidence>
<dbReference type="InterPro" id="IPR010102">
    <property type="entry name" value="Succ_semiAld_DH"/>
</dbReference>
<dbReference type="InterPro" id="IPR016161">
    <property type="entry name" value="Ald_DH/histidinol_DH"/>
</dbReference>
<protein>
    <submittedName>
        <fullName evidence="6">NAD-dependent succinate-semialdehyde dehydrogenase</fullName>
    </submittedName>
</protein>
<evidence type="ECO:0000256" key="4">
    <source>
        <dbReference type="RuleBase" id="RU003345"/>
    </source>
</evidence>
<dbReference type="NCBIfam" id="TIGR01780">
    <property type="entry name" value="SSADH"/>
    <property type="match status" value="1"/>
</dbReference>
<proteinExistence type="inferred from homology"/>
<keyword evidence="7" id="KW-1185">Reference proteome</keyword>
<dbReference type="Proteomes" id="UP000308038">
    <property type="component" value="Unassembled WGS sequence"/>
</dbReference>
<reference evidence="6 7" key="1">
    <citation type="submission" date="2019-04" db="EMBL/GenBank/DDBJ databases">
        <title>Microbes associate with the intestines of laboratory mice.</title>
        <authorList>
            <person name="Navarre W."/>
            <person name="Wong E."/>
            <person name="Huang K.C."/>
            <person name="Tropini C."/>
            <person name="Ng K."/>
            <person name="Yu B."/>
        </authorList>
    </citation>
    <scope>NUCLEOTIDE SEQUENCE [LARGE SCALE GENOMIC DNA]</scope>
    <source>
        <strain evidence="6 7">NM83_B4-11</strain>
    </source>
</reference>
<dbReference type="Gene3D" id="3.40.605.10">
    <property type="entry name" value="Aldehyde Dehydrogenase, Chain A, domain 1"/>
    <property type="match status" value="1"/>
</dbReference>
<dbReference type="InterPro" id="IPR016162">
    <property type="entry name" value="Ald_DH_N"/>
</dbReference>
<dbReference type="Pfam" id="PF00171">
    <property type="entry name" value="Aldedh"/>
    <property type="match status" value="1"/>
</dbReference>
<dbReference type="PROSITE" id="PS00687">
    <property type="entry name" value="ALDEHYDE_DEHYDR_GLU"/>
    <property type="match status" value="1"/>
</dbReference>
<dbReference type="PANTHER" id="PTHR43353:SF5">
    <property type="entry name" value="SUCCINATE-SEMIALDEHYDE DEHYDROGENASE, MITOCHONDRIAL"/>
    <property type="match status" value="1"/>
</dbReference>
<dbReference type="InterPro" id="IPR050740">
    <property type="entry name" value="Aldehyde_DH_Superfamily"/>
</dbReference>
<gene>
    <name evidence="6" type="ORF">E5988_15850</name>
</gene>
<evidence type="ECO:0000259" key="5">
    <source>
        <dbReference type="Pfam" id="PF00171"/>
    </source>
</evidence>
<evidence type="ECO:0000256" key="3">
    <source>
        <dbReference type="PROSITE-ProRule" id="PRU10007"/>
    </source>
</evidence>
<comment type="caution">
    <text evidence="6">The sequence shown here is derived from an EMBL/GenBank/DDBJ whole genome shotgun (WGS) entry which is preliminary data.</text>
</comment>
<dbReference type="SUPFAM" id="SSF53720">
    <property type="entry name" value="ALDH-like"/>
    <property type="match status" value="1"/>
</dbReference>
<dbReference type="InterPro" id="IPR015590">
    <property type="entry name" value="Aldehyde_DH_dom"/>
</dbReference>
<comment type="similarity">
    <text evidence="1 4">Belongs to the aldehyde dehydrogenase family.</text>
</comment>
<dbReference type="InterPro" id="IPR029510">
    <property type="entry name" value="Ald_DH_CS_GLU"/>
</dbReference>
<keyword evidence="2 4" id="KW-0560">Oxidoreductase</keyword>
<accession>A0ABY2QDA6</accession>
<name>A0ABY2QDA6_9SPHN</name>
<dbReference type="CDD" id="cd07103">
    <property type="entry name" value="ALDH_F5_SSADH_GabD"/>
    <property type="match status" value="1"/>
</dbReference>
<organism evidence="6 7">
    <name type="scientific">Sphingomonas olei</name>
    <dbReference type="NCBI Taxonomy" id="1886787"/>
    <lineage>
        <taxon>Bacteria</taxon>
        <taxon>Pseudomonadati</taxon>
        <taxon>Pseudomonadota</taxon>
        <taxon>Alphaproteobacteria</taxon>
        <taxon>Sphingomonadales</taxon>
        <taxon>Sphingomonadaceae</taxon>
        <taxon>Sphingomonas</taxon>
    </lineage>
</organism>
<dbReference type="InterPro" id="IPR016163">
    <property type="entry name" value="Ald_DH_C"/>
</dbReference>
<feature type="domain" description="Aldehyde dehydrogenase" evidence="5">
    <location>
        <begin position="22"/>
        <end position="480"/>
    </location>
</feature>
<dbReference type="InterPro" id="IPR016160">
    <property type="entry name" value="Ald_DH_CS_CYS"/>
</dbReference>
<dbReference type="RefSeq" id="WP_136452324.1">
    <property type="nucleotide sequence ID" value="NZ_SSTI01000017.1"/>
</dbReference>
<evidence type="ECO:0000256" key="2">
    <source>
        <dbReference type="ARBA" id="ARBA00023002"/>
    </source>
</evidence>
<dbReference type="PROSITE" id="PS00070">
    <property type="entry name" value="ALDEHYDE_DEHYDR_CYS"/>
    <property type="match status" value="1"/>
</dbReference>
<evidence type="ECO:0000313" key="6">
    <source>
        <dbReference type="EMBL" id="THG37422.1"/>
    </source>
</evidence>
<dbReference type="Gene3D" id="3.40.309.10">
    <property type="entry name" value="Aldehyde Dehydrogenase, Chain A, domain 2"/>
    <property type="match status" value="1"/>
</dbReference>
<evidence type="ECO:0000256" key="1">
    <source>
        <dbReference type="ARBA" id="ARBA00009986"/>
    </source>
</evidence>
<sequence>MTALTLGNAALLRTGAYIDGRWDDAGSGTFDVHNPATGALVGSVARHGAAAASRAVEAATTAQVAWAARSAGDRAVILRRWHDLMLANADDLARLMTAEQGKPLAEARGEIAYAASFLLWFAEEARRVYGMVIPGNTPTRRLTAIRQPVGVAAAITPWNFPAAMITRKVAPALAVGCAVVLKPSELTPLSALALAALAEEAGVPAGVFNVVAGDAEAIGDVLTRDPRVRKFSFTGSTAVGKMLAARCMETVKRVSLELGGNAPFIVFDDADVEAAADGAMASKFRNTGQTCVCANRFLVQDGIYDAFAEALARRVSALRAGDGLAGVTDQGPLINQAAVEKVVRHRDDALARGARVLAEGQVAAGEGDGNFIPATLLGDVPADALLTREETFGPLAGLTRFAREADAIRMANDTPAGLAAYLYTADGARATRVGERLEYGMVGLNTGIISTEVAPFGGIKESGFGREGSVFGIDDYVSIKLLAAEIACNE</sequence>